<dbReference type="OrthoDB" id="26525at2759"/>
<name>A0A0S4INC8_BODSA</name>
<dbReference type="PANTHER" id="PTHR23048">
    <property type="entry name" value="MYOSIN LIGHT CHAIN 1, 3"/>
    <property type="match status" value="1"/>
</dbReference>
<dbReference type="Pfam" id="PF13499">
    <property type="entry name" value="EF-hand_7"/>
    <property type="match status" value="1"/>
</dbReference>
<evidence type="ECO:0000256" key="2">
    <source>
        <dbReference type="ARBA" id="ARBA00022737"/>
    </source>
</evidence>
<dbReference type="InterPro" id="IPR050230">
    <property type="entry name" value="CALM/Myosin/TropC-like"/>
</dbReference>
<dbReference type="GO" id="GO:0016460">
    <property type="term" value="C:myosin II complex"/>
    <property type="evidence" value="ECO:0007669"/>
    <property type="project" value="TreeGrafter"/>
</dbReference>
<accession>A0A0S4INC8</accession>
<dbReference type="InterPro" id="IPR018247">
    <property type="entry name" value="EF_Hand_1_Ca_BS"/>
</dbReference>
<evidence type="ECO:0000256" key="3">
    <source>
        <dbReference type="ARBA" id="ARBA00022837"/>
    </source>
</evidence>
<evidence type="ECO:0000256" key="4">
    <source>
        <dbReference type="SAM" id="MobiDB-lite"/>
    </source>
</evidence>
<feature type="domain" description="EF-hand" evidence="5">
    <location>
        <begin position="152"/>
        <end position="187"/>
    </location>
</feature>
<feature type="domain" description="EF-hand" evidence="5">
    <location>
        <begin position="40"/>
        <end position="75"/>
    </location>
</feature>
<dbReference type="Proteomes" id="UP000051952">
    <property type="component" value="Unassembled WGS sequence"/>
</dbReference>
<evidence type="ECO:0000313" key="7">
    <source>
        <dbReference type="Proteomes" id="UP000051952"/>
    </source>
</evidence>
<keyword evidence="2" id="KW-0677">Repeat</keyword>
<dbReference type="FunFam" id="1.10.238.10:FF:000077">
    <property type="entry name" value="Centrin 1"/>
    <property type="match status" value="1"/>
</dbReference>
<reference evidence="7" key="1">
    <citation type="submission" date="2015-09" db="EMBL/GenBank/DDBJ databases">
        <authorList>
            <consortium name="Pathogen Informatics"/>
        </authorList>
    </citation>
    <scope>NUCLEOTIDE SEQUENCE [LARGE SCALE GENOMIC DNA]</scope>
    <source>
        <strain evidence="7">Lake Konstanz</strain>
    </source>
</reference>
<evidence type="ECO:0000313" key="6">
    <source>
        <dbReference type="EMBL" id="CUE85218.1"/>
    </source>
</evidence>
<proteinExistence type="predicted"/>
<keyword evidence="1" id="KW-0479">Metal-binding</keyword>
<dbReference type="Gene3D" id="1.10.238.10">
    <property type="entry name" value="EF-hand"/>
    <property type="match status" value="2"/>
</dbReference>
<dbReference type="CDD" id="cd00051">
    <property type="entry name" value="EFh"/>
    <property type="match status" value="1"/>
</dbReference>
<keyword evidence="7" id="KW-1185">Reference proteome</keyword>
<evidence type="ECO:0000256" key="1">
    <source>
        <dbReference type="ARBA" id="ARBA00022723"/>
    </source>
</evidence>
<dbReference type="PANTHER" id="PTHR23048:SF48">
    <property type="entry name" value="CENTRIN 3"/>
    <property type="match status" value="1"/>
</dbReference>
<feature type="region of interest" description="Disordered" evidence="4">
    <location>
        <begin position="1"/>
        <end position="33"/>
    </location>
</feature>
<dbReference type="VEuPathDB" id="TriTrypDB:BSAL_56850"/>
<keyword evidence="3" id="KW-0106">Calcium</keyword>
<evidence type="ECO:0000259" key="5">
    <source>
        <dbReference type="PROSITE" id="PS50222"/>
    </source>
</evidence>
<feature type="domain" description="EF-hand" evidence="5">
    <location>
        <begin position="116"/>
        <end position="151"/>
    </location>
</feature>
<dbReference type="AlphaFoldDB" id="A0A0S4INC8"/>
<dbReference type="Pfam" id="PF13405">
    <property type="entry name" value="EF-hand_6"/>
    <property type="match status" value="1"/>
</dbReference>
<dbReference type="GO" id="GO:0005509">
    <property type="term" value="F:calcium ion binding"/>
    <property type="evidence" value="ECO:0007669"/>
    <property type="project" value="InterPro"/>
</dbReference>
<dbReference type="PROSITE" id="PS50222">
    <property type="entry name" value="EF_HAND_2"/>
    <property type="match status" value="3"/>
</dbReference>
<dbReference type="PROSITE" id="PS00018">
    <property type="entry name" value="EF_HAND_1"/>
    <property type="match status" value="2"/>
</dbReference>
<sequence length="187" mass="21440">MQPNRSVGSVVSRSGGGMPGRGPATGVAAPRKRRFELTEEQVQEIREAFDLFDSDKNGLIDAHEMKVAMRALGFEAKKEEVLRMMQDCTQRDQHSQPLMDLRGFTDLMTDRFAQRDPREEMIKAFKLFDPQNTGKISFRSLRKVAQELGENMSDQELQAMIDEFDRDQDGEINLEEFLAIMLNDDDY</sequence>
<gene>
    <name evidence="6" type="ORF">BSAL_56850</name>
</gene>
<dbReference type="SUPFAM" id="SSF47473">
    <property type="entry name" value="EF-hand"/>
    <property type="match status" value="1"/>
</dbReference>
<dbReference type="InterPro" id="IPR011992">
    <property type="entry name" value="EF-hand-dom_pair"/>
</dbReference>
<protein>
    <submittedName>
        <fullName evidence="6">Centrin, putative</fullName>
    </submittedName>
</protein>
<dbReference type="InterPro" id="IPR002048">
    <property type="entry name" value="EF_hand_dom"/>
</dbReference>
<dbReference type="EMBL" id="CYKH01000203">
    <property type="protein sequence ID" value="CUE85218.1"/>
    <property type="molecule type" value="Genomic_DNA"/>
</dbReference>
<feature type="compositionally biased region" description="Low complexity" evidence="4">
    <location>
        <begin position="1"/>
        <end position="13"/>
    </location>
</feature>
<dbReference type="OMA" id="EFFMIMK"/>
<organism evidence="6 7">
    <name type="scientific">Bodo saltans</name>
    <name type="common">Flagellated protozoan</name>
    <dbReference type="NCBI Taxonomy" id="75058"/>
    <lineage>
        <taxon>Eukaryota</taxon>
        <taxon>Discoba</taxon>
        <taxon>Euglenozoa</taxon>
        <taxon>Kinetoplastea</taxon>
        <taxon>Metakinetoplastina</taxon>
        <taxon>Eubodonida</taxon>
        <taxon>Bodonidae</taxon>
        <taxon>Bodo</taxon>
    </lineage>
</organism>
<dbReference type="SMART" id="SM00054">
    <property type="entry name" value="EFh"/>
    <property type="match status" value="3"/>
</dbReference>